<evidence type="ECO:0000313" key="5">
    <source>
        <dbReference type="Proteomes" id="UP000332933"/>
    </source>
</evidence>
<dbReference type="Gene3D" id="3.40.50.2000">
    <property type="entry name" value="Glycogen Phosphorylase B"/>
    <property type="match status" value="2"/>
</dbReference>
<dbReference type="OrthoDB" id="5835829at2759"/>
<dbReference type="EMBL" id="VJMH01000086">
    <property type="protein sequence ID" value="KAF0719180.1"/>
    <property type="molecule type" value="Genomic_DNA"/>
</dbReference>
<evidence type="ECO:0000259" key="1">
    <source>
        <dbReference type="Pfam" id="PF03033"/>
    </source>
</evidence>
<proteinExistence type="predicted"/>
<accession>A0A485K4T1</accession>
<organism evidence="4 5">
    <name type="scientific">Aphanomyces stellatus</name>
    <dbReference type="NCBI Taxonomy" id="120398"/>
    <lineage>
        <taxon>Eukaryota</taxon>
        <taxon>Sar</taxon>
        <taxon>Stramenopiles</taxon>
        <taxon>Oomycota</taxon>
        <taxon>Saprolegniomycetes</taxon>
        <taxon>Saprolegniales</taxon>
        <taxon>Verrucalvaceae</taxon>
        <taxon>Aphanomyces</taxon>
    </lineage>
</organism>
<feature type="domain" description="Glycosyltransferase family 28 N-terminal" evidence="1">
    <location>
        <begin position="13"/>
        <end position="72"/>
    </location>
</feature>
<dbReference type="GO" id="GO:0035251">
    <property type="term" value="F:UDP-glucosyltransferase activity"/>
    <property type="evidence" value="ECO:0007669"/>
    <property type="project" value="UniProtKB-ARBA"/>
</dbReference>
<reference evidence="4 5" key="1">
    <citation type="submission" date="2019-03" db="EMBL/GenBank/DDBJ databases">
        <authorList>
            <person name="Gaulin E."/>
            <person name="Dumas B."/>
        </authorList>
    </citation>
    <scope>NUCLEOTIDE SEQUENCE [LARGE SCALE GENOMIC DNA]</scope>
    <source>
        <strain evidence="4">CBS 568.67</strain>
    </source>
</reference>
<feature type="domain" description="Erythromycin biosynthesis protein CIII-like C-terminal" evidence="2">
    <location>
        <begin position="323"/>
        <end position="409"/>
    </location>
</feature>
<dbReference type="InterPro" id="IPR010610">
    <property type="entry name" value="EryCIII-like_C"/>
</dbReference>
<name>A0A485K4T1_9STRA</name>
<dbReference type="InterPro" id="IPR004276">
    <property type="entry name" value="GlycoTrans_28_N"/>
</dbReference>
<dbReference type="Pfam" id="PF06722">
    <property type="entry name" value="EryCIII-like_C"/>
    <property type="match status" value="1"/>
</dbReference>
<dbReference type="PANTHER" id="PTHR48050">
    <property type="entry name" value="STEROL 3-BETA-GLUCOSYLTRANSFERASE"/>
    <property type="match status" value="1"/>
</dbReference>
<evidence type="ECO:0000313" key="4">
    <source>
        <dbReference type="EMBL" id="VFT78430.1"/>
    </source>
</evidence>
<dbReference type="InterPro" id="IPR050426">
    <property type="entry name" value="Glycosyltransferase_28"/>
</dbReference>
<evidence type="ECO:0000313" key="3">
    <source>
        <dbReference type="EMBL" id="KAF0719180.1"/>
    </source>
</evidence>
<reference evidence="3" key="2">
    <citation type="submission" date="2019-06" db="EMBL/GenBank/DDBJ databases">
        <title>Genomics analysis of Aphanomyces spp. identifies a new class of oomycete effector associated with host adaptation.</title>
        <authorList>
            <person name="Gaulin E."/>
        </authorList>
    </citation>
    <scope>NUCLEOTIDE SEQUENCE</scope>
    <source>
        <strain evidence="3">CBS 578.67</strain>
    </source>
</reference>
<sequence length="440" mass="48547">MSSQNTCGTGRTIVIVTAGSRGDVQPYCLLGRALVRRGERVIFATEKRLEAFVATHFDELPLRFLESDLAGCFYDAALQPRLFAPSLFDFAGAVAEWNSRFDRQKILNSVETALADGFPLFLGTVFPPTTAFPHAMLRTGPLTDERALNHWTHTQIYLMTWRMHGPSVNAWRRESLGLPPMTDPHGLMGPILTNDAITLYHASSLLVGPRGHYPSDWTVGKVVFAGAVFPDREKLSGPVAIEVGNKYLSTGWWTNPWLVVLKASRTRGCARDLRWVWQHPMLDPLQLVQLMVQVCHTAKCRCCPLINDHADILCVESSVEHAWLFPRVNCIVHHAGAGTTAAALRSGVPQVPCPAFADQYNNANELVALGVAISAVPKADLTAETVADGVRRVLANENYVRGKAKALAEYVETESQDAVERLCDAFLATPPTFKKEFDNQ</sequence>
<dbReference type="Pfam" id="PF03033">
    <property type="entry name" value="Glyco_transf_28"/>
    <property type="match status" value="1"/>
</dbReference>
<dbReference type="GO" id="GO:0005975">
    <property type="term" value="P:carbohydrate metabolic process"/>
    <property type="evidence" value="ECO:0007669"/>
    <property type="project" value="InterPro"/>
</dbReference>
<keyword evidence="5" id="KW-1185">Reference proteome</keyword>
<gene>
    <name evidence="4" type="primary">Aste57867_1210</name>
    <name evidence="3" type="ORF">As57867_001209</name>
    <name evidence="4" type="ORF">ASTE57867_1210</name>
</gene>
<dbReference type="PANTHER" id="PTHR48050:SF13">
    <property type="entry name" value="STEROL 3-BETA-GLUCOSYLTRANSFERASE UGT80A2"/>
    <property type="match status" value="1"/>
</dbReference>
<dbReference type="AlphaFoldDB" id="A0A485K4T1"/>
<dbReference type="SUPFAM" id="SSF53756">
    <property type="entry name" value="UDP-Glycosyltransferase/glycogen phosphorylase"/>
    <property type="match status" value="1"/>
</dbReference>
<dbReference type="Proteomes" id="UP000332933">
    <property type="component" value="Unassembled WGS sequence"/>
</dbReference>
<evidence type="ECO:0000259" key="2">
    <source>
        <dbReference type="Pfam" id="PF06722"/>
    </source>
</evidence>
<dbReference type="EMBL" id="CAADRA010000086">
    <property type="protein sequence ID" value="VFT78430.1"/>
    <property type="molecule type" value="Genomic_DNA"/>
</dbReference>
<protein>
    <submittedName>
        <fullName evidence="4">Aste57867_1210 protein</fullName>
    </submittedName>
</protein>